<sequence length="137" mass="14927">MLANRSSQLLKTGCLDYDSRSYAETIIPPIVRRSASHAVLDAQRCTQVLLILAEGRGSELVRERACVITENASSEIQSSRTSSLPRAAAEASKPRFPGSLRALGPSVDRKSTYRAHSRQKTIGTRRSGLRGGMFATH</sequence>
<comment type="caution">
    <text evidence="2">The sequence shown here is derived from an EMBL/GenBank/DDBJ whole genome shotgun (WGS) entry which is preliminary data.</text>
</comment>
<dbReference type="AlphaFoldDB" id="A0A244EL98"/>
<protein>
    <submittedName>
        <fullName evidence="2">Uncharacterized protein</fullName>
    </submittedName>
</protein>
<accession>A0A244EL98</accession>
<dbReference type="Proteomes" id="UP000195128">
    <property type="component" value="Unassembled WGS sequence"/>
</dbReference>
<feature type="compositionally biased region" description="Polar residues" evidence="1">
    <location>
        <begin position="72"/>
        <end position="84"/>
    </location>
</feature>
<evidence type="ECO:0000313" key="3">
    <source>
        <dbReference type="Proteomes" id="UP000195128"/>
    </source>
</evidence>
<proteinExistence type="predicted"/>
<organism evidence="2 3">
    <name type="scientific">Pseudomonas syringae</name>
    <dbReference type="NCBI Taxonomy" id="317"/>
    <lineage>
        <taxon>Bacteria</taxon>
        <taxon>Pseudomonadati</taxon>
        <taxon>Pseudomonadota</taxon>
        <taxon>Gammaproteobacteria</taxon>
        <taxon>Pseudomonadales</taxon>
        <taxon>Pseudomonadaceae</taxon>
        <taxon>Pseudomonas</taxon>
    </lineage>
</organism>
<gene>
    <name evidence="2" type="ORF">BW686_22480</name>
</gene>
<dbReference type="EMBL" id="MTSA01000020">
    <property type="protein sequence ID" value="OUM05279.1"/>
    <property type="molecule type" value="Genomic_DNA"/>
</dbReference>
<dbReference type="OrthoDB" id="7035851at2"/>
<feature type="region of interest" description="Disordered" evidence="1">
    <location>
        <begin position="72"/>
        <end position="137"/>
    </location>
</feature>
<name>A0A244EL98_PSESX</name>
<evidence type="ECO:0000256" key="1">
    <source>
        <dbReference type="SAM" id="MobiDB-lite"/>
    </source>
</evidence>
<reference evidence="2 3" key="1">
    <citation type="submission" date="2017-01" db="EMBL/GenBank/DDBJ databases">
        <authorList>
            <person name="Mah S.A."/>
            <person name="Swanson W.J."/>
            <person name="Moy G.W."/>
            <person name="Vacquier V.D."/>
        </authorList>
    </citation>
    <scope>NUCLEOTIDE SEQUENCE [LARGE SCALE GENOMIC DNA]</scope>
    <source>
        <strain evidence="2">PDD-32b-74</strain>
    </source>
</reference>
<evidence type="ECO:0000313" key="2">
    <source>
        <dbReference type="EMBL" id="OUM05279.1"/>
    </source>
</evidence>